<accession>A0A0S2TFZ5</accession>
<name>A0A0S2TFZ5_9GAMM</name>
<protein>
    <recommendedName>
        <fullName evidence="3">TIGR03016 family PEP-CTERM system-associated outer membrane protein</fullName>
    </recommendedName>
</protein>
<evidence type="ECO:0000313" key="1">
    <source>
        <dbReference type="EMBL" id="ALP54102.1"/>
    </source>
</evidence>
<dbReference type="NCBIfam" id="TIGR03016">
    <property type="entry name" value="pepcterm_hypo_1"/>
    <property type="match status" value="1"/>
</dbReference>
<reference evidence="1" key="1">
    <citation type="submission" date="2015-10" db="EMBL/GenBank/DDBJ databases">
        <title>Description of Candidatus Tenderia electrophaga gen. nov, sp. nov., an Uncultivated Electroautotroph from a Biocathode Enrichment.</title>
        <authorList>
            <person name="Eddie B.J."/>
            <person name="Malanoski A.P."/>
            <person name="Wang Z."/>
            <person name="Hall R.J."/>
            <person name="Oh S.D."/>
            <person name="Heiner C."/>
            <person name="Lin B."/>
            <person name="Strycharz-Glaven S.M."/>
        </authorList>
    </citation>
    <scope>NUCLEOTIDE SEQUENCE [LARGE SCALE GENOMIC DNA]</scope>
    <source>
        <strain evidence="1">NRL1</strain>
    </source>
</reference>
<evidence type="ECO:0000313" key="2">
    <source>
        <dbReference type="Proteomes" id="UP000055136"/>
    </source>
</evidence>
<gene>
    <name evidence="1" type="ORF">Tel_13700</name>
</gene>
<dbReference type="EMBL" id="CP013099">
    <property type="protein sequence ID" value="ALP54102.1"/>
    <property type="molecule type" value="Genomic_DNA"/>
</dbReference>
<dbReference type="InterPro" id="IPR017467">
    <property type="entry name" value="CHP03016_PEP-CTERM"/>
</dbReference>
<dbReference type="STRING" id="1748243.Tel_13700"/>
<proteinExistence type="predicted"/>
<dbReference type="AlphaFoldDB" id="A0A0S2TFZ5"/>
<dbReference type="Proteomes" id="UP000055136">
    <property type="component" value="Chromosome"/>
</dbReference>
<dbReference type="KEGG" id="tee:Tel_13700"/>
<sequence length="498" mass="55829">MLVGGIVFACLPVSTLAAEWDATARLHLSEIYTDNLRLAVDDEEHESITQINPGFSLTGRGARVRVGADYTMQNLFYAHNPDSNTTHHQLRAWEQSELIKDWFYFDSSASISQQLVSPSERVSVDNLNLTGNRSDVVTFQVEPYIKRDLGAYATTELRYSHGWVDYEADGVSDTQSSTASGYIANGYGATHLFWRLAHREQREIRDDAADSTRSSTTGMMRYRVLSTLSLIGYAGREENDIQSNRPSPDGTYWSAGFRWHPSPKLSLEATKGRNEEQAHLQWSPITRTAIDISYRDRDVGLNTSETWNGTLSHRTRRSTWALSYTEEVTNDQFLALQGQEAGFLVDSQGQVSSDPNTGEPAIGFRDVFGLSNQEFLRTRAQLSMNYRSGKSTVSLSVYDETRTYELSAAELETKGGSASWNWRFAARTSSRISVQGQRYEALNSSDPGQTVKTSLSLARQLSPRTNARVEVSHLDGEEVGTQAKYDENRVSLHLNMNF</sequence>
<evidence type="ECO:0008006" key="3">
    <source>
        <dbReference type="Google" id="ProtNLM"/>
    </source>
</evidence>
<keyword evidence="2" id="KW-1185">Reference proteome</keyword>
<organism evidence="1 2">
    <name type="scientific">Candidatus Tenderia electrophaga</name>
    <dbReference type="NCBI Taxonomy" id="1748243"/>
    <lineage>
        <taxon>Bacteria</taxon>
        <taxon>Pseudomonadati</taxon>
        <taxon>Pseudomonadota</taxon>
        <taxon>Gammaproteobacteria</taxon>
        <taxon>Candidatus Tenderiales</taxon>
        <taxon>Candidatus Tenderiaceae</taxon>
        <taxon>Candidatus Tenderia</taxon>
    </lineage>
</organism>